<dbReference type="AlphaFoldDB" id="A0A9Y2KVK3"/>
<reference evidence="1 2" key="1">
    <citation type="submission" date="2023-06" db="EMBL/GenBank/DDBJ databases">
        <title>Parasedimentitalea psychrophila sp. nov., a psychrophilic bacterium isolated from deep-sea sediment.</title>
        <authorList>
            <person name="Li A."/>
        </authorList>
    </citation>
    <scope>NUCLEOTIDE SEQUENCE [LARGE SCALE GENOMIC DNA]</scope>
    <source>
        <strain evidence="1 2">QS115</strain>
    </source>
</reference>
<organism evidence="1 2">
    <name type="scientific">Parasedimentitalea psychrophila</name>
    <dbReference type="NCBI Taxonomy" id="2997337"/>
    <lineage>
        <taxon>Bacteria</taxon>
        <taxon>Pseudomonadati</taxon>
        <taxon>Pseudomonadota</taxon>
        <taxon>Alphaproteobacteria</taxon>
        <taxon>Rhodobacterales</taxon>
        <taxon>Paracoccaceae</taxon>
        <taxon>Parasedimentitalea</taxon>
    </lineage>
</organism>
<keyword evidence="2" id="KW-1185">Reference proteome</keyword>
<dbReference type="RefSeq" id="WP_270921153.1">
    <property type="nucleotide sequence ID" value="NZ_CP127247.1"/>
</dbReference>
<proteinExistence type="predicted"/>
<dbReference type="NCBIfam" id="TIGR01725">
    <property type="entry name" value="phge_HK97_gp10"/>
    <property type="match status" value="1"/>
</dbReference>
<dbReference type="Pfam" id="PF04883">
    <property type="entry name" value="HK97-gp10_like"/>
    <property type="match status" value="1"/>
</dbReference>
<dbReference type="InterPro" id="IPR010064">
    <property type="entry name" value="HK97-gp10_tail"/>
</dbReference>
<gene>
    <name evidence="1" type="ORF">QPJ95_11800</name>
</gene>
<dbReference type="EMBL" id="CP127247">
    <property type="protein sequence ID" value="WIY23349.1"/>
    <property type="molecule type" value="Genomic_DNA"/>
</dbReference>
<name>A0A9Y2KVK3_9RHOB</name>
<sequence>MSIDMQLEGFSELEDALDQVSKAAGKGVLRRGLKKAAEPMAKLMRDKASEDQGDLRDSVAVSTKLSKRQATAHRKMFRDDRASVEMFVGAGPLPQAHLSEFGSVHNAPAPFVRPAWDQDHRALLDRLGKDLWAELSKSIARAERKAARIAAKG</sequence>
<evidence type="ECO:0000313" key="1">
    <source>
        <dbReference type="EMBL" id="WIY23349.1"/>
    </source>
</evidence>
<dbReference type="KEGG" id="ppso:QPJ95_11800"/>
<accession>A0A9Y2KVK3</accession>
<dbReference type="Proteomes" id="UP001238334">
    <property type="component" value="Chromosome"/>
</dbReference>
<evidence type="ECO:0000313" key="2">
    <source>
        <dbReference type="Proteomes" id="UP001238334"/>
    </source>
</evidence>
<protein>
    <submittedName>
        <fullName evidence="1">HK97 gp10 family phage protein</fullName>
    </submittedName>
</protein>